<reference evidence="3" key="1">
    <citation type="journal article" date="2014" name="Genome Announc.">
        <title>Genome sequence and annotation of Acremonium chrysogenum, producer of the beta-lactam antibiotic cephalosporin C.</title>
        <authorList>
            <person name="Terfehr D."/>
            <person name="Dahlmann T.A."/>
            <person name="Specht T."/>
            <person name="Zadra I."/>
            <person name="Kuernsteiner H."/>
            <person name="Kueck U."/>
        </authorList>
    </citation>
    <scope>NUCLEOTIDE SEQUENCE [LARGE SCALE GENOMIC DNA]</scope>
    <source>
        <strain evidence="3">ATCC 11550 / CBS 779.69 / DSM 880 / IAM 14645 / JCM 23072 / IMI 49137</strain>
    </source>
</reference>
<dbReference type="EMBL" id="JPKY01000141">
    <property type="protein sequence ID" value="KFH41198.1"/>
    <property type="molecule type" value="Genomic_DNA"/>
</dbReference>
<feature type="region of interest" description="Disordered" evidence="1">
    <location>
        <begin position="1"/>
        <end position="22"/>
    </location>
</feature>
<name>A0A086SVR6_HAPC1</name>
<organism evidence="2 3">
    <name type="scientific">Hapsidospora chrysogenum (strain ATCC 11550 / CBS 779.69 / DSM 880 / IAM 14645 / JCM 23072 / IMI 49137)</name>
    <name type="common">Acremonium chrysogenum</name>
    <dbReference type="NCBI Taxonomy" id="857340"/>
    <lineage>
        <taxon>Eukaryota</taxon>
        <taxon>Fungi</taxon>
        <taxon>Dikarya</taxon>
        <taxon>Ascomycota</taxon>
        <taxon>Pezizomycotina</taxon>
        <taxon>Sordariomycetes</taxon>
        <taxon>Hypocreomycetidae</taxon>
        <taxon>Hypocreales</taxon>
        <taxon>Bionectriaceae</taxon>
        <taxon>Hapsidospora</taxon>
    </lineage>
</organism>
<gene>
    <name evidence="2" type="ORF">ACRE_081000</name>
</gene>
<accession>A0A086SVR6</accession>
<protein>
    <submittedName>
        <fullName evidence="2">Uncharacterized protein</fullName>
    </submittedName>
</protein>
<dbReference type="HOGENOM" id="CLU_2793368_0_0_1"/>
<keyword evidence="3" id="KW-1185">Reference proteome</keyword>
<proteinExistence type="predicted"/>
<comment type="caution">
    <text evidence="2">The sequence shown here is derived from an EMBL/GenBank/DDBJ whole genome shotgun (WGS) entry which is preliminary data.</text>
</comment>
<evidence type="ECO:0000313" key="3">
    <source>
        <dbReference type="Proteomes" id="UP000029964"/>
    </source>
</evidence>
<sequence>MTHEKSQGAMLEETPGWVESNQHLDVSRRHSNLFGTELASRKPDDYGYGGRLTHFDFRPEDLQQPGKH</sequence>
<evidence type="ECO:0000256" key="1">
    <source>
        <dbReference type="SAM" id="MobiDB-lite"/>
    </source>
</evidence>
<dbReference type="AlphaFoldDB" id="A0A086SVR6"/>
<dbReference type="Proteomes" id="UP000029964">
    <property type="component" value="Unassembled WGS sequence"/>
</dbReference>
<evidence type="ECO:0000313" key="2">
    <source>
        <dbReference type="EMBL" id="KFH41198.1"/>
    </source>
</evidence>